<dbReference type="Pfam" id="PF11376">
    <property type="entry name" value="DUF3179"/>
    <property type="match status" value="1"/>
</dbReference>
<dbReference type="EMBL" id="JAENIG010000001">
    <property type="protein sequence ID" value="MBK1853676.1"/>
    <property type="molecule type" value="Genomic_DNA"/>
</dbReference>
<organism evidence="1 2">
    <name type="scientific">Oceaniferula flava</name>
    <dbReference type="NCBI Taxonomy" id="2800421"/>
    <lineage>
        <taxon>Bacteria</taxon>
        <taxon>Pseudomonadati</taxon>
        <taxon>Verrucomicrobiota</taxon>
        <taxon>Verrucomicrobiia</taxon>
        <taxon>Verrucomicrobiales</taxon>
        <taxon>Verrucomicrobiaceae</taxon>
        <taxon>Oceaniferula</taxon>
    </lineage>
</organism>
<evidence type="ECO:0000313" key="1">
    <source>
        <dbReference type="EMBL" id="MBK1853676.1"/>
    </source>
</evidence>
<comment type="caution">
    <text evidence="1">The sequence shown here is derived from an EMBL/GenBank/DDBJ whole genome shotgun (WGS) entry which is preliminary data.</text>
</comment>
<proteinExistence type="predicted"/>
<accession>A0AAE2VBE9</accession>
<dbReference type="InterPro" id="IPR021516">
    <property type="entry name" value="DUF3179"/>
</dbReference>
<protein>
    <submittedName>
        <fullName evidence="1">DUF3179 domain-containing protein</fullName>
    </submittedName>
</protein>
<dbReference type="Proteomes" id="UP000634206">
    <property type="component" value="Unassembled WGS sequence"/>
</dbReference>
<gene>
    <name evidence="1" type="ORF">JIN83_01780</name>
</gene>
<keyword evidence="2" id="KW-1185">Reference proteome</keyword>
<reference evidence="1" key="1">
    <citation type="submission" date="2021-01" db="EMBL/GenBank/DDBJ databases">
        <title>Modified the classification status of verrucomicrobia.</title>
        <authorList>
            <person name="Feng X."/>
        </authorList>
    </citation>
    <scope>NUCLEOTIDE SEQUENCE</scope>
    <source>
        <strain evidence="1">5K15</strain>
    </source>
</reference>
<sequence length="92" mass="10154">MHKFLLISLMIPSMLHADPEFKPRQVVKPFKAIVDAPHVDAGAAKPFVKDNELVLGVSIGQASRAYPINMLTNPTREIINDKLGGKYIAATW</sequence>
<evidence type="ECO:0000313" key="2">
    <source>
        <dbReference type="Proteomes" id="UP000634206"/>
    </source>
</evidence>
<name>A0AAE2VBE9_9BACT</name>
<dbReference type="AlphaFoldDB" id="A0AAE2VBE9"/>